<dbReference type="Proteomes" id="UP000177092">
    <property type="component" value="Unassembled WGS sequence"/>
</dbReference>
<dbReference type="STRING" id="1798384.A3D03_05025"/>
<evidence type="ECO:0000313" key="2">
    <source>
        <dbReference type="Proteomes" id="UP000177092"/>
    </source>
</evidence>
<dbReference type="AlphaFoldDB" id="A0A1F6AC85"/>
<comment type="caution">
    <text evidence="1">The sequence shown here is derived from an EMBL/GenBank/DDBJ whole genome shotgun (WGS) entry which is preliminary data.</text>
</comment>
<dbReference type="EMBL" id="MFJN01000003">
    <property type="protein sequence ID" value="OGG22390.1"/>
    <property type="molecule type" value="Genomic_DNA"/>
</dbReference>
<gene>
    <name evidence="1" type="ORF">A3D03_05025</name>
</gene>
<name>A0A1F6AC85_9BACT</name>
<accession>A0A1F6AC85</accession>
<proteinExistence type="predicted"/>
<evidence type="ECO:0000313" key="1">
    <source>
        <dbReference type="EMBL" id="OGG22390.1"/>
    </source>
</evidence>
<organism evidence="1 2">
    <name type="scientific">Candidatus Gottesmanbacteria bacterium RIFCSPHIGHO2_02_FULL_40_13</name>
    <dbReference type="NCBI Taxonomy" id="1798384"/>
    <lineage>
        <taxon>Bacteria</taxon>
        <taxon>Candidatus Gottesmaniibacteriota</taxon>
    </lineage>
</organism>
<reference evidence="1 2" key="1">
    <citation type="journal article" date="2016" name="Nat. Commun.">
        <title>Thousands of microbial genomes shed light on interconnected biogeochemical processes in an aquifer system.</title>
        <authorList>
            <person name="Anantharaman K."/>
            <person name="Brown C.T."/>
            <person name="Hug L.A."/>
            <person name="Sharon I."/>
            <person name="Castelle C.J."/>
            <person name="Probst A.J."/>
            <person name="Thomas B.C."/>
            <person name="Singh A."/>
            <person name="Wilkins M.J."/>
            <person name="Karaoz U."/>
            <person name="Brodie E.L."/>
            <person name="Williams K.H."/>
            <person name="Hubbard S.S."/>
            <person name="Banfield J.F."/>
        </authorList>
    </citation>
    <scope>NUCLEOTIDE SEQUENCE [LARGE SCALE GENOMIC DNA]</scope>
</reference>
<sequence>MSAQTTPATISFPLSGLKPLYRSSRGKKLVVEVDVGSMKKVNDPSTIDDMVAEARLEYYAGKTKGFKNTNKLIDYLES</sequence>
<protein>
    <submittedName>
        <fullName evidence="1">Uncharacterized protein</fullName>
    </submittedName>
</protein>